<reference evidence="1 2" key="1">
    <citation type="submission" date="2024-03" db="EMBL/GenBank/DDBJ databases">
        <title>Aureococcus anophagefferens CCMP1851 and Kratosvirus quantuckense: Draft genome of a second virus-susceptible host strain in the model system.</title>
        <authorList>
            <person name="Chase E."/>
            <person name="Truchon A.R."/>
            <person name="Schepens W."/>
            <person name="Wilhelm S.W."/>
        </authorList>
    </citation>
    <scope>NUCLEOTIDE SEQUENCE [LARGE SCALE GENOMIC DNA]</scope>
    <source>
        <strain evidence="1 2">CCMP1851</strain>
    </source>
</reference>
<comment type="caution">
    <text evidence="1">The sequence shown here is derived from an EMBL/GenBank/DDBJ whole genome shotgun (WGS) entry which is preliminary data.</text>
</comment>
<organism evidence="1 2">
    <name type="scientific">Aureococcus anophagefferens</name>
    <name type="common">Harmful bloom alga</name>
    <dbReference type="NCBI Taxonomy" id="44056"/>
    <lineage>
        <taxon>Eukaryota</taxon>
        <taxon>Sar</taxon>
        <taxon>Stramenopiles</taxon>
        <taxon>Ochrophyta</taxon>
        <taxon>Pelagophyceae</taxon>
        <taxon>Pelagomonadales</taxon>
        <taxon>Pelagomonadaceae</taxon>
        <taxon>Aureococcus</taxon>
    </lineage>
</organism>
<dbReference type="EMBL" id="JBBJCI010000079">
    <property type="protein sequence ID" value="KAK7249379.1"/>
    <property type="molecule type" value="Genomic_DNA"/>
</dbReference>
<evidence type="ECO:0000313" key="1">
    <source>
        <dbReference type="EMBL" id="KAK7249379.1"/>
    </source>
</evidence>
<proteinExistence type="predicted"/>
<evidence type="ECO:0000313" key="2">
    <source>
        <dbReference type="Proteomes" id="UP001363151"/>
    </source>
</evidence>
<keyword evidence="2" id="KW-1185">Reference proteome</keyword>
<sequence>MRSVRRLSASDASADEMKLFCEETAEASADAVRKMSVEERVQRSMAAEAAEDRMMALAGELEDAIDAGDAALEAELRANMAATRQQYKDLVGGGSSLFVDAVSEAS</sequence>
<accession>A0ABR1G8F8</accession>
<gene>
    <name evidence="1" type="ORF">SO694_00048157</name>
</gene>
<name>A0ABR1G8F8_AURAN</name>
<dbReference type="Proteomes" id="UP001363151">
    <property type="component" value="Unassembled WGS sequence"/>
</dbReference>
<protein>
    <submittedName>
        <fullName evidence="1">Uncharacterized protein</fullName>
    </submittedName>
</protein>